<dbReference type="AlphaFoldDB" id="A0AAW2CF86"/>
<sequence length="464" mass="51936">MEDIANKCAGLRLSEIEESEVDLTPPTTDTGLALAGRFCTKRRLSLEAVARVLKSIWRTERNFEIHGLPTMNQTKEAGLRIGGILGEVVKADVDENGFCLGGYLRIRVAMDITQLLCRGRRVRIGESVATWVDFKFERLPIFCYWCGKVDHDERDCLQWIRSKETLRPKDKQYGPWLRASQDRLQRPQLVLASNRSNFGHQSLGEGDEGVGSTSYRSEKRGDDQGQEHVTDDVESTRLDTASTELLRPREEAEISHHRNPAIFEEQLREIDAAITTGIPNLAAPPLIDSISDFADNTTKTVDFLNSNKKSTEEDKVVGPTVGLTSEMGLNSLVSALKKPVSHSTAVGQELRPSYGLFSIGSHTIKPLSGFRKRDVTGTIQKKKKQVRKGVGEENLMQEEREHEYGVEVVRDIVKVMNDNEGNIPAHLLAHHARNIESYVAWLEECPSLIEHACAHDLVSSSRDE</sequence>
<dbReference type="EMBL" id="JAZDWU010000007">
    <property type="protein sequence ID" value="KAK9996183.1"/>
    <property type="molecule type" value="Genomic_DNA"/>
</dbReference>
<feature type="domain" description="Zinc knuckle CX2CX4HX4C" evidence="2">
    <location>
        <begin position="110"/>
        <end position="157"/>
    </location>
</feature>
<comment type="caution">
    <text evidence="3">The sequence shown here is derived from an EMBL/GenBank/DDBJ whole genome shotgun (WGS) entry which is preliminary data.</text>
</comment>
<proteinExistence type="predicted"/>
<evidence type="ECO:0000313" key="3">
    <source>
        <dbReference type="EMBL" id="KAK9996183.1"/>
    </source>
</evidence>
<dbReference type="Proteomes" id="UP001459277">
    <property type="component" value="Unassembled WGS sequence"/>
</dbReference>
<accession>A0AAW2CF86</accession>
<dbReference type="PANTHER" id="PTHR31286:SF167">
    <property type="entry name" value="OS09G0268800 PROTEIN"/>
    <property type="match status" value="1"/>
</dbReference>
<dbReference type="InterPro" id="IPR025836">
    <property type="entry name" value="Zn_knuckle_CX2CX4HX4C"/>
</dbReference>
<dbReference type="InterPro" id="IPR040256">
    <property type="entry name" value="At4g02000-like"/>
</dbReference>
<gene>
    <name evidence="3" type="ORF">SO802_020869</name>
</gene>
<evidence type="ECO:0000259" key="2">
    <source>
        <dbReference type="Pfam" id="PF14392"/>
    </source>
</evidence>
<dbReference type="Pfam" id="PF14392">
    <property type="entry name" value="zf-CCHC_4"/>
    <property type="match status" value="1"/>
</dbReference>
<evidence type="ECO:0000313" key="4">
    <source>
        <dbReference type="Proteomes" id="UP001459277"/>
    </source>
</evidence>
<keyword evidence="4" id="KW-1185">Reference proteome</keyword>
<dbReference type="PANTHER" id="PTHR31286">
    <property type="entry name" value="GLYCINE-RICH CELL WALL STRUCTURAL PROTEIN 1.8-LIKE"/>
    <property type="match status" value="1"/>
</dbReference>
<name>A0AAW2CF86_9ROSI</name>
<reference evidence="3 4" key="1">
    <citation type="submission" date="2024-01" db="EMBL/GenBank/DDBJ databases">
        <title>A telomere-to-telomere, gap-free genome of sweet tea (Lithocarpus litseifolius).</title>
        <authorList>
            <person name="Zhou J."/>
        </authorList>
    </citation>
    <scope>NUCLEOTIDE SEQUENCE [LARGE SCALE GENOMIC DNA]</scope>
    <source>
        <strain evidence="3">Zhou-2022a</strain>
        <tissue evidence="3">Leaf</tissue>
    </source>
</reference>
<feature type="region of interest" description="Disordered" evidence="1">
    <location>
        <begin position="197"/>
        <end position="242"/>
    </location>
</feature>
<organism evidence="3 4">
    <name type="scientific">Lithocarpus litseifolius</name>
    <dbReference type="NCBI Taxonomy" id="425828"/>
    <lineage>
        <taxon>Eukaryota</taxon>
        <taxon>Viridiplantae</taxon>
        <taxon>Streptophyta</taxon>
        <taxon>Embryophyta</taxon>
        <taxon>Tracheophyta</taxon>
        <taxon>Spermatophyta</taxon>
        <taxon>Magnoliopsida</taxon>
        <taxon>eudicotyledons</taxon>
        <taxon>Gunneridae</taxon>
        <taxon>Pentapetalae</taxon>
        <taxon>rosids</taxon>
        <taxon>fabids</taxon>
        <taxon>Fagales</taxon>
        <taxon>Fagaceae</taxon>
        <taxon>Lithocarpus</taxon>
    </lineage>
</organism>
<evidence type="ECO:0000256" key="1">
    <source>
        <dbReference type="SAM" id="MobiDB-lite"/>
    </source>
</evidence>
<feature type="compositionally biased region" description="Basic and acidic residues" evidence="1">
    <location>
        <begin position="216"/>
        <end position="237"/>
    </location>
</feature>
<protein>
    <recommendedName>
        <fullName evidence="2">Zinc knuckle CX2CX4HX4C domain-containing protein</fullName>
    </recommendedName>
</protein>